<dbReference type="EMBL" id="WSSB01000017">
    <property type="protein sequence ID" value="MXR38235.1"/>
    <property type="molecule type" value="Genomic_DNA"/>
</dbReference>
<evidence type="ECO:0000313" key="2">
    <source>
        <dbReference type="Proteomes" id="UP000467214"/>
    </source>
</evidence>
<keyword evidence="2" id="KW-1185">Reference proteome</keyword>
<proteinExistence type="predicted"/>
<accession>A0A845BPF1</accession>
<name>A0A845BPF1_9NEIS</name>
<dbReference type="Proteomes" id="UP000467214">
    <property type="component" value="Unassembled WGS sequence"/>
</dbReference>
<evidence type="ECO:0000313" key="1">
    <source>
        <dbReference type="EMBL" id="MXR38235.1"/>
    </source>
</evidence>
<dbReference type="RefSeq" id="WP_160798158.1">
    <property type="nucleotide sequence ID" value="NZ_WSSB01000017.1"/>
</dbReference>
<organism evidence="1 2">
    <name type="scientific">Craterilacuibacter sinensis</name>
    <dbReference type="NCBI Taxonomy" id="2686017"/>
    <lineage>
        <taxon>Bacteria</taxon>
        <taxon>Pseudomonadati</taxon>
        <taxon>Pseudomonadota</taxon>
        <taxon>Betaproteobacteria</taxon>
        <taxon>Neisseriales</taxon>
        <taxon>Neisseriaceae</taxon>
        <taxon>Craterilacuibacter</taxon>
    </lineage>
</organism>
<comment type="caution">
    <text evidence="1">The sequence shown here is derived from an EMBL/GenBank/DDBJ whole genome shotgun (WGS) entry which is preliminary data.</text>
</comment>
<gene>
    <name evidence="1" type="ORF">GQF02_14770</name>
</gene>
<dbReference type="AlphaFoldDB" id="A0A845BPF1"/>
<protein>
    <submittedName>
        <fullName evidence="1">Uncharacterized protein</fullName>
    </submittedName>
</protein>
<reference evidence="1 2" key="1">
    <citation type="submission" date="2019-12" db="EMBL/GenBank/DDBJ databases">
        <title>Neisseriaceae gen. nov. sp. Genome sequencing and assembly.</title>
        <authorList>
            <person name="Liu Z."/>
            <person name="Li A."/>
        </authorList>
    </citation>
    <scope>NUCLEOTIDE SEQUENCE [LARGE SCALE GENOMIC DNA]</scope>
    <source>
        <strain evidence="1 2">B2N2-7</strain>
    </source>
</reference>
<sequence>MPVAGVASAGPCGLLVGDLVGDLVVALAIIRSGMGKALAGGWRGQCWGVRVTGR</sequence>